<feature type="non-terminal residue" evidence="1">
    <location>
        <position position="1"/>
    </location>
</feature>
<dbReference type="AlphaFoldDB" id="A0A8S0RCP6"/>
<name>A0A8S0RCP6_OLEEU</name>
<evidence type="ECO:0000313" key="2">
    <source>
        <dbReference type="Proteomes" id="UP000594638"/>
    </source>
</evidence>
<gene>
    <name evidence="1" type="ORF">OLEA9_A075246</name>
</gene>
<evidence type="ECO:0000313" key="1">
    <source>
        <dbReference type="EMBL" id="CAA2976836.1"/>
    </source>
</evidence>
<proteinExistence type="predicted"/>
<organism evidence="1 2">
    <name type="scientific">Olea europaea subsp. europaea</name>
    <dbReference type="NCBI Taxonomy" id="158383"/>
    <lineage>
        <taxon>Eukaryota</taxon>
        <taxon>Viridiplantae</taxon>
        <taxon>Streptophyta</taxon>
        <taxon>Embryophyta</taxon>
        <taxon>Tracheophyta</taxon>
        <taxon>Spermatophyta</taxon>
        <taxon>Magnoliopsida</taxon>
        <taxon>eudicotyledons</taxon>
        <taxon>Gunneridae</taxon>
        <taxon>Pentapetalae</taxon>
        <taxon>asterids</taxon>
        <taxon>lamiids</taxon>
        <taxon>Lamiales</taxon>
        <taxon>Oleaceae</taxon>
        <taxon>Oleeae</taxon>
        <taxon>Olea</taxon>
    </lineage>
</organism>
<sequence length="129" mass="14686">HRYHLALTSSNRGRPQLAVPLVDCGRLRARGQEVGTDGPDRARELNLRHLSKAQEMDSSRYRGRQRAPPNLRRVPHLVRQVPAPCDPRGFNTNETAWSWQTCVRFSLNRRGKPFELLLVIISPEAGKAQ</sequence>
<dbReference type="Proteomes" id="UP000594638">
    <property type="component" value="Unassembled WGS sequence"/>
</dbReference>
<protein>
    <submittedName>
        <fullName evidence="1">Uncharacterized protein</fullName>
    </submittedName>
</protein>
<dbReference type="Gramene" id="OE9A075246T1">
    <property type="protein sequence ID" value="OE9A075246C1"/>
    <property type="gene ID" value="OE9A075246"/>
</dbReference>
<comment type="caution">
    <text evidence="1">The sequence shown here is derived from an EMBL/GenBank/DDBJ whole genome shotgun (WGS) entry which is preliminary data.</text>
</comment>
<reference evidence="1 2" key="1">
    <citation type="submission" date="2019-12" db="EMBL/GenBank/DDBJ databases">
        <authorList>
            <person name="Alioto T."/>
            <person name="Alioto T."/>
            <person name="Gomez Garrido J."/>
        </authorList>
    </citation>
    <scope>NUCLEOTIDE SEQUENCE [LARGE SCALE GENOMIC DNA]</scope>
</reference>
<accession>A0A8S0RCP6</accession>
<dbReference type="EMBL" id="CACTIH010002575">
    <property type="protein sequence ID" value="CAA2976836.1"/>
    <property type="molecule type" value="Genomic_DNA"/>
</dbReference>
<keyword evidence="2" id="KW-1185">Reference proteome</keyword>